<name>A0AA36H854_CYLNA</name>
<dbReference type="AlphaFoldDB" id="A0AA36H854"/>
<keyword evidence="2" id="KW-0472">Membrane</keyword>
<proteinExistence type="predicted"/>
<evidence type="ECO:0000313" key="4">
    <source>
        <dbReference type="Proteomes" id="UP001176961"/>
    </source>
</evidence>
<gene>
    <name evidence="3" type="ORF">CYNAS_LOCUS17455</name>
</gene>
<evidence type="ECO:0000256" key="1">
    <source>
        <dbReference type="SAM" id="MobiDB-lite"/>
    </source>
</evidence>
<keyword evidence="2" id="KW-1133">Transmembrane helix</keyword>
<protein>
    <submittedName>
        <fullName evidence="3">Uncharacterized protein</fullName>
    </submittedName>
</protein>
<reference evidence="3" key="1">
    <citation type="submission" date="2023-07" db="EMBL/GenBank/DDBJ databases">
        <authorList>
            <consortium name="CYATHOMIX"/>
        </authorList>
    </citation>
    <scope>NUCLEOTIDE SEQUENCE</scope>
    <source>
        <strain evidence="3">N/A</strain>
    </source>
</reference>
<feature type="transmembrane region" description="Helical" evidence="2">
    <location>
        <begin position="63"/>
        <end position="86"/>
    </location>
</feature>
<organism evidence="3 4">
    <name type="scientific">Cylicocyclus nassatus</name>
    <name type="common">Nematode worm</name>
    <dbReference type="NCBI Taxonomy" id="53992"/>
    <lineage>
        <taxon>Eukaryota</taxon>
        <taxon>Metazoa</taxon>
        <taxon>Ecdysozoa</taxon>
        <taxon>Nematoda</taxon>
        <taxon>Chromadorea</taxon>
        <taxon>Rhabditida</taxon>
        <taxon>Rhabditina</taxon>
        <taxon>Rhabditomorpha</taxon>
        <taxon>Strongyloidea</taxon>
        <taxon>Strongylidae</taxon>
        <taxon>Cylicocyclus</taxon>
    </lineage>
</organism>
<dbReference type="Proteomes" id="UP001176961">
    <property type="component" value="Unassembled WGS sequence"/>
</dbReference>
<sequence>MAATTGTNFTKNELPNSSSFTPIRETATTLASSPTYASFTNVPDYVNNTTKRVGENIRWKETAFLAVAGSLIFLFLVLIGILLYLLRIRIKSGEKCSDIFKIG</sequence>
<comment type="caution">
    <text evidence="3">The sequence shown here is derived from an EMBL/GenBank/DDBJ whole genome shotgun (WGS) entry which is preliminary data.</text>
</comment>
<feature type="region of interest" description="Disordered" evidence="1">
    <location>
        <begin position="1"/>
        <end position="20"/>
    </location>
</feature>
<evidence type="ECO:0000313" key="3">
    <source>
        <dbReference type="EMBL" id="CAJ0605472.1"/>
    </source>
</evidence>
<evidence type="ECO:0000256" key="2">
    <source>
        <dbReference type="SAM" id="Phobius"/>
    </source>
</evidence>
<keyword evidence="4" id="KW-1185">Reference proteome</keyword>
<accession>A0AA36H854</accession>
<dbReference type="EMBL" id="CATQJL010000316">
    <property type="protein sequence ID" value="CAJ0605472.1"/>
    <property type="molecule type" value="Genomic_DNA"/>
</dbReference>
<keyword evidence="2" id="KW-0812">Transmembrane</keyword>